<protein>
    <submittedName>
        <fullName evidence="5">Extracellular solute-binding protein</fullName>
    </submittedName>
</protein>
<evidence type="ECO:0000313" key="5">
    <source>
        <dbReference type="EMBL" id="MCQ4637365.1"/>
    </source>
</evidence>
<comment type="similarity">
    <text evidence="1">Belongs to the bacterial solute-binding protein 1 family.</text>
</comment>
<dbReference type="RefSeq" id="WP_256132555.1">
    <property type="nucleotide sequence ID" value="NZ_JANFXK010000012.1"/>
</dbReference>
<dbReference type="Gene3D" id="3.40.190.10">
    <property type="entry name" value="Periplasmic binding protein-like II"/>
    <property type="match status" value="2"/>
</dbReference>
<keyword evidence="3 4" id="KW-0732">Signal</keyword>
<dbReference type="InterPro" id="IPR006059">
    <property type="entry name" value="SBP"/>
</dbReference>
<dbReference type="PROSITE" id="PS51257">
    <property type="entry name" value="PROKAR_LIPOPROTEIN"/>
    <property type="match status" value="1"/>
</dbReference>
<accession>A0ABT1RQA1</accession>
<evidence type="ECO:0000256" key="3">
    <source>
        <dbReference type="ARBA" id="ARBA00022729"/>
    </source>
</evidence>
<dbReference type="Proteomes" id="UP001524502">
    <property type="component" value="Unassembled WGS sequence"/>
</dbReference>
<evidence type="ECO:0000313" key="6">
    <source>
        <dbReference type="Proteomes" id="UP001524502"/>
    </source>
</evidence>
<feature type="signal peptide" evidence="4">
    <location>
        <begin position="1"/>
        <end position="20"/>
    </location>
</feature>
<dbReference type="SUPFAM" id="SSF53850">
    <property type="entry name" value="Periplasmic binding protein-like II"/>
    <property type="match status" value="1"/>
</dbReference>
<feature type="chain" id="PRO_5046074355" evidence="4">
    <location>
        <begin position="21"/>
        <end position="421"/>
    </location>
</feature>
<name>A0ABT1RQA1_9FIRM</name>
<proteinExistence type="inferred from homology"/>
<dbReference type="PANTHER" id="PTHR30061">
    <property type="entry name" value="MALTOSE-BINDING PERIPLASMIC PROTEIN"/>
    <property type="match status" value="1"/>
</dbReference>
<gene>
    <name evidence="5" type="ORF">NE619_11580</name>
</gene>
<dbReference type="Pfam" id="PF13416">
    <property type="entry name" value="SBP_bac_8"/>
    <property type="match status" value="1"/>
</dbReference>
<organism evidence="5 6">
    <name type="scientific">Anaerovorax odorimutans</name>
    <dbReference type="NCBI Taxonomy" id="109327"/>
    <lineage>
        <taxon>Bacteria</taxon>
        <taxon>Bacillati</taxon>
        <taxon>Bacillota</taxon>
        <taxon>Clostridia</taxon>
        <taxon>Peptostreptococcales</taxon>
        <taxon>Anaerovoracaceae</taxon>
        <taxon>Anaerovorax</taxon>
    </lineage>
</organism>
<comment type="caution">
    <text evidence="5">The sequence shown here is derived from an EMBL/GenBank/DDBJ whole genome shotgun (WGS) entry which is preliminary data.</text>
</comment>
<reference evidence="5 6" key="1">
    <citation type="submission" date="2022-06" db="EMBL/GenBank/DDBJ databases">
        <title>Isolation of gut microbiota from human fecal samples.</title>
        <authorList>
            <person name="Pamer E.G."/>
            <person name="Barat B."/>
            <person name="Waligurski E."/>
            <person name="Medina S."/>
            <person name="Paddock L."/>
            <person name="Mostad J."/>
        </authorList>
    </citation>
    <scope>NUCLEOTIDE SEQUENCE [LARGE SCALE GENOMIC DNA]</scope>
    <source>
        <strain evidence="5 6">SL.3.17</strain>
    </source>
</reference>
<evidence type="ECO:0000256" key="2">
    <source>
        <dbReference type="ARBA" id="ARBA00022448"/>
    </source>
</evidence>
<evidence type="ECO:0000256" key="1">
    <source>
        <dbReference type="ARBA" id="ARBA00008520"/>
    </source>
</evidence>
<sequence length="421" mass="46750">MRRKVASAFFCLVFAAVLLTGCGSENVVVSNQNQDEAKVNMTFFGNKNEPENVTVIEEIITDFMKENPDVRLSYESLKGAEYFTALEKRMAAGKGDDVIMVNHDTALALSQKGQLADLSQLNSIDSFTDSMLSQMEENGKIYWVPTTVSAFGLYCNEDLLKEHGQKIPDNLKEWESVCQYFKDKGITPIVANNDISIKTLAIGEGFGSLYHEGRQREVFAKINNGEEAISKYLRSGFSLAKRFIDQGYIDAQKALTTEKTSDDLEEFVTGKYPFMLTGGWAAGRVKAMEPKFAFEVVSYPVRSDGTVLVINADTRLSVNEDSPNKDEALKFVEYFTQKDSIQKFADNQSSFSPLKGGSPSSTEEIQPLVDAYQSGWNVIGSDSLLELPIWELTAEATEKLLSGESVDAIMEWLDNQQGSVK</sequence>
<keyword evidence="6" id="KW-1185">Reference proteome</keyword>
<dbReference type="PANTHER" id="PTHR30061:SF50">
    <property type="entry name" value="MALTOSE_MALTODEXTRIN-BINDING PERIPLASMIC PROTEIN"/>
    <property type="match status" value="1"/>
</dbReference>
<dbReference type="EMBL" id="JANFXK010000012">
    <property type="protein sequence ID" value="MCQ4637365.1"/>
    <property type="molecule type" value="Genomic_DNA"/>
</dbReference>
<evidence type="ECO:0000256" key="4">
    <source>
        <dbReference type="SAM" id="SignalP"/>
    </source>
</evidence>
<keyword evidence="2" id="KW-0813">Transport</keyword>